<dbReference type="Proteomes" id="UP000550707">
    <property type="component" value="Unassembled WGS sequence"/>
</dbReference>
<accession>A0A7J8GRP3</accession>
<evidence type="ECO:0000313" key="2">
    <source>
        <dbReference type="EMBL" id="KAF6462325.1"/>
    </source>
</evidence>
<dbReference type="EMBL" id="JACASF010000008">
    <property type="protein sequence ID" value="KAF6462325.1"/>
    <property type="molecule type" value="Genomic_DNA"/>
</dbReference>
<sequence length="158" mass="16741">MKARAPGTPSSSLPGPAPVDALGHGAGHRRRHCDYAGAASRGTRGAPPFSPQCSSPAPETPGISLFGVVQKLTDNADITGTQAPMIMCCNYTENKLILREEKQFSKITCLLWSLNPTCPHHGLESPASSVHGPDVRHIENSLCEINTANGPLNMCCCH</sequence>
<evidence type="ECO:0000256" key="1">
    <source>
        <dbReference type="SAM" id="MobiDB-lite"/>
    </source>
</evidence>
<proteinExistence type="predicted"/>
<comment type="caution">
    <text evidence="2">The sequence shown here is derived from an EMBL/GenBank/DDBJ whole genome shotgun (WGS) entry which is preliminary data.</text>
</comment>
<name>A0A7J8GRP3_MOLMO</name>
<organism evidence="2 3">
    <name type="scientific">Molossus molossus</name>
    <name type="common">Pallas' mastiff bat</name>
    <name type="synonym">Vespertilio molossus</name>
    <dbReference type="NCBI Taxonomy" id="27622"/>
    <lineage>
        <taxon>Eukaryota</taxon>
        <taxon>Metazoa</taxon>
        <taxon>Chordata</taxon>
        <taxon>Craniata</taxon>
        <taxon>Vertebrata</taxon>
        <taxon>Euteleostomi</taxon>
        <taxon>Mammalia</taxon>
        <taxon>Eutheria</taxon>
        <taxon>Laurasiatheria</taxon>
        <taxon>Chiroptera</taxon>
        <taxon>Yangochiroptera</taxon>
        <taxon>Molossidae</taxon>
        <taxon>Molossus</taxon>
    </lineage>
</organism>
<evidence type="ECO:0000313" key="3">
    <source>
        <dbReference type="Proteomes" id="UP000550707"/>
    </source>
</evidence>
<dbReference type="AlphaFoldDB" id="A0A7J8GRP3"/>
<gene>
    <name evidence="2" type="ORF">HJG59_011356</name>
</gene>
<feature type="region of interest" description="Disordered" evidence="1">
    <location>
        <begin position="1"/>
        <end position="58"/>
    </location>
</feature>
<reference evidence="2 3" key="1">
    <citation type="journal article" date="2020" name="Nature">
        <title>Six reference-quality genomes reveal evolution of bat adaptations.</title>
        <authorList>
            <person name="Jebb D."/>
            <person name="Huang Z."/>
            <person name="Pippel M."/>
            <person name="Hughes G.M."/>
            <person name="Lavrichenko K."/>
            <person name="Devanna P."/>
            <person name="Winkler S."/>
            <person name="Jermiin L.S."/>
            <person name="Skirmuntt E.C."/>
            <person name="Katzourakis A."/>
            <person name="Burkitt-Gray L."/>
            <person name="Ray D.A."/>
            <person name="Sullivan K.A.M."/>
            <person name="Roscito J.G."/>
            <person name="Kirilenko B.M."/>
            <person name="Davalos L.M."/>
            <person name="Corthals A.P."/>
            <person name="Power M.L."/>
            <person name="Jones G."/>
            <person name="Ransome R.D."/>
            <person name="Dechmann D.K.N."/>
            <person name="Locatelli A.G."/>
            <person name="Puechmaille S.J."/>
            <person name="Fedrigo O."/>
            <person name="Jarvis E.D."/>
            <person name="Hiller M."/>
            <person name="Vernes S.C."/>
            <person name="Myers E.W."/>
            <person name="Teeling E.C."/>
        </authorList>
    </citation>
    <scope>NUCLEOTIDE SEQUENCE [LARGE SCALE GENOMIC DNA]</scope>
    <source>
        <strain evidence="2">MMolMol1</strain>
        <tissue evidence="2">Muscle</tissue>
    </source>
</reference>
<dbReference type="InParanoid" id="A0A7J8GRP3"/>
<keyword evidence="3" id="KW-1185">Reference proteome</keyword>
<protein>
    <submittedName>
        <fullName evidence="2">Uncharacterized protein</fullName>
    </submittedName>
</protein>